<dbReference type="Proteomes" id="UP001172684">
    <property type="component" value="Unassembled WGS sequence"/>
</dbReference>
<proteinExistence type="predicted"/>
<dbReference type="PANTHER" id="PTHR42085">
    <property type="entry name" value="F-BOX DOMAIN-CONTAINING PROTEIN"/>
    <property type="match status" value="1"/>
</dbReference>
<evidence type="ECO:0000313" key="3">
    <source>
        <dbReference type="Proteomes" id="UP001172684"/>
    </source>
</evidence>
<comment type="caution">
    <text evidence="2">The sequence shown here is derived from an EMBL/GenBank/DDBJ whole genome shotgun (WGS) entry which is preliminary data.</text>
</comment>
<dbReference type="InterPro" id="IPR056632">
    <property type="entry name" value="DUF7730"/>
</dbReference>
<dbReference type="EMBL" id="JAPDRL010000007">
    <property type="protein sequence ID" value="KAJ9668481.1"/>
    <property type="molecule type" value="Genomic_DNA"/>
</dbReference>
<dbReference type="PANTHER" id="PTHR42085:SF1">
    <property type="entry name" value="F-BOX DOMAIN-CONTAINING PROTEIN"/>
    <property type="match status" value="1"/>
</dbReference>
<organism evidence="2 3">
    <name type="scientific">Coniosporium apollinis</name>
    <dbReference type="NCBI Taxonomy" id="61459"/>
    <lineage>
        <taxon>Eukaryota</taxon>
        <taxon>Fungi</taxon>
        <taxon>Dikarya</taxon>
        <taxon>Ascomycota</taxon>
        <taxon>Pezizomycotina</taxon>
        <taxon>Dothideomycetes</taxon>
        <taxon>Dothideomycetes incertae sedis</taxon>
        <taxon>Coniosporium</taxon>
    </lineage>
</organism>
<protein>
    <recommendedName>
        <fullName evidence="1">DUF7730 domain-containing protein</fullName>
    </recommendedName>
</protein>
<name>A0ABQ9P576_9PEZI</name>
<feature type="domain" description="DUF7730" evidence="1">
    <location>
        <begin position="50"/>
        <end position="159"/>
    </location>
</feature>
<reference evidence="2" key="1">
    <citation type="submission" date="2022-10" db="EMBL/GenBank/DDBJ databases">
        <title>Culturing micro-colonial fungi from biological soil crusts in the Mojave desert and describing Neophaeococcomyces mojavensis, and introducing the new genera and species Taxawa tesnikishii.</title>
        <authorList>
            <person name="Kurbessoian T."/>
            <person name="Stajich J.E."/>
        </authorList>
    </citation>
    <scope>NUCLEOTIDE SEQUENCE</scope>
    <source>
        <strain evidence="2">TK_1</strain>
    </source>
</reference>
<evidence type="ECO:0000259" key="1">
    <source>
        <dbReference type="Pfam" id="PF24864"/>
    </source>
</evidence>
<sequence>MKVLKSNMSRLLNLPAELRFRIYEYALTAPDAAIKIYFSFQSLRVKPNLRLSLLRTCKQIYHEACDVLYTKNTILIVLSSRDTCLPLHALQELRSVFYRVDCTFTMSKQLAKWTEVGRLSSLRAMTSLKSLRLHVIDSSQRTRERAFWTEMLACFVETVPKDCEIVFGIGNNAELAFARSFHSKCGDDYSDEVKKCELEEAMKEVEVVKAATSGCHGLLADNDGYHSVSQLDWGPRTW</sequence>
<keyword evidence="3" id="KW-1185">Reference proteome</keyword>
<gene>
    <name evidence="2" type="ORF">H2201_001529</name>
</gene>
<dbReference type="Pfam" id="PF24864">
    <property type="entry name" value="DUF7730"/>
    <property type="match status" value="1"/>
</dbReference>
<evidence type="ECO:0000313" key="2">
    <source>
        <dbReference type="EMBL" id="KAJ9668481.1"/>
    </source>
</evidence>
<accession>A0ABQ9P576</accession>
<dbReference type="InterPro" id="IPR038883">
    <property type="entry name" value="AN11006-like"/>
</dbReference>